<reference evidence="2" key="2">
    <citation type="submission" date="2019-10" db="EMBL/GenBank/DDBJ databases">
        <title>A de novo genome assembly of a pear dwarfing rootstock.</title>
        <authorList>
            <person name="Wang F."/>
            <person name="Wang J."/>
            <person name="Li S."/>
            <person name="Zhang Y."/>
            <person name="Fang M."/>
            <person name="Ma L."/>
            <person name="Zhao Y."/>
            <person name="Jiang S."/>
        </authorList>
    </citation>
    <scope>NUCLEOTIDE SEQUENCE [LARGE SCALE GENOMIC DNA]</scope>
</reference>
<accession>A0A5N5HGB9</accession>
<proteinExistence type="predicted"/>
<sequence length="191" mass="21612">MGLYQVMMDCINAKNLRRSTEASSVHGKGGPCKLLKTAKITCTMTEKITIMWDPQHHNALAIDIGLVIRNHSPLLWESWRVVSAKYINEICTGRFTQWKSNLHKHYEKYDGPEVALAVGGSKFPEIGMFNEVYVRPGNELAKQLPITMDTLDQTLSRRQGNVHRGLGKVRLQDPSASFSRQRIEEVECLTS</sequence>
<evidence type="ECO:0000313" key="1">
    <source>
        <dbReference type="EMBL" id="KAB2627056.1"/>
    </source>
</evidence>
<dbReference type="AlphaFoldDB" id="A0A5N5HGB9"/>
<comment type="caution">
    <text evidence="1">The sequence shown here is derived from an EMBL/GenBank/DDBJ whole genome shotgun (WGS) entry which is preliminary data.</text>
</comment>
<name>A0A5N5HGB9_9ROSA</name>
<keyword evidence="2" id="KW-1185">Reference proteome</keyword>
<dbReference type="OrthoDB" id="1921870at2759"/>
<reference evidence="1 2" key="3">
    <citation type="submission" date="2019-11" db="EMBL/GenBank/DDBJ databases">
        <title>A de novo genome assembly of a pear dwarfing rootstock.</title>
        <authorList>
            <person name="Wang F."/>
            <person name="Wang J."/>
            <person name="Li S."/>
            <person name="Zhang Y."/>
            <person name="Fang M."/>
            <person name="Ma L."/>
            <person name="Zhao Y."/>
            <person name="Jiang S."/>
        </authorList>
    </citation>
    <scope>NUCLEOTIDE SEQUENCE [LARGE SCALE GENOMIC DNA]</scope>
    <source>
        <strain evidence="1">S2</strain>
        <tissue evidence="1">Leaf</tissue>
    </source>
</reference>
<protein>
    <submittedName>
        <fullName evidence="1">Uncharacterized protein</fullName>
    </submittedName>
</protein>
<evidence type="ECO:0000313" key="2">
    <source>
        <dbReference type="Proteomes" id="UP000327157"/>
    </source>
</evidence>
<dbReference type="EMBL" id="SMOL01000157">
    <property type="protein sequence ID" value="KAB2627056.1"/>
    <property type="molecule type" value="Genomic_DNA"/>
</dbReference>
<gene>
    <name evidence="1" type="ORF">D8674_020674</name>
</gene>
<organism evidence="1 2">
    <name type="scientific">Pyrus ussuriensis x Pyrus communis</name>
    <dbReference type="NCBI Taxonomy" id="2448454"/>
    <lineage>
        <taxon>Eukaryota</taxon>
        <taxon>Viridiplantae</taxon>
        <taxon>Streptophyta</taxon>
        <taxon>Embryophyta</taxon>
        <taxon>Tracheophyta</taxon>
        <taxon>Spermatophyta</taxon>
        <taxon>Magnoliopsida</taxon>
        <taxon>eudicotyledons</taxon>
        <taxon>Gunneridae</taxon>
        <taxon>Pentapetalae</taxon>
        <taxon>rosids</taxon>
        <taxon>fabids</taxon>
        <taxon>Rosales</taxon>
        <taxon>Rosaceae</taxon>
        <taxon>Amygdaloideae</taxon>
        <taxon>Maleae</taxon>
        <taxon>Pyrus</taxon>
    </lineage>
</organism>
<dbReference type="Proteomes" id="UP000327157">
    <property type="component" value="Chromosome 2"/>
</dbReference>
<reference evidence="1 2" key="1">
    <citation type="submission" date="2019-09" db="EMBL/GenBank/DDBJ databases">
        <authorList>
            <person name="Ou C."/>
        </authorList>
    </citation>
    <scope>NUCLEOTIDE SEQUENCE [LARGE SCALE GENOMIC DNA]</scope>
    <source>
        <strain evidence="1">S2</strain>
        <tissue evidence="1">Leaf</tissue>
    </source>
</reference>